<dbReference type="Proteomes" id="UP000256485">
    <property type="component" value="Unassembled WGS sequence"/>
</dbReference>
<dbReference type="Pfam" id="PF13439">
    <property type="entry name" value="Glyco_transf_4"/>
    <property type="match status" value="1"/>
</dbReference>
<dbReference type="AlphaFoldDB" id="A0A3D9VH86"/>
<dbReference type="PANTHER" id="PTHR45947:SF3">
    <property type="entry name" value="SULFOQUINOVOSYL TRANSFERASE SQD2"/>
    <property type="match status" value="1"/>
</dbReference>
<name>A0A3D9VH86_THECX</name>
<dbReference type="GO" id="GO:1901137">
    <property type="term" value="P:carbohydrate derivative biosynthetic process"/>
    <property type="evidence" value="ECO:0007669"/>
    <property type="project" value="UniProtKB-ARBA"/>
</dbReference>
<sequence>MSLADQWTKKLTDTVVAVARQRLSPQAKRRIRRVQQLVLGQHTARITRAGLAAARACLGSGDYERAAEHVAAVLRRNPDDPRALDVASRVAIKRGCYTEATVHALHRVERTQDPVHWSSARKLTGRIRETDARWRPVLATAPPPPAPLGRRVLYLAKESRPFLHNGFCTRSHESLQALTRAGWDVFGVTMPGFPGVLGVEQAPERSVVEEVTYHHLLPNAGKQLLTLAHDEYVELTTRMLAAVVARERPALLHVASGHRGFESALAGQAVARWAGIPWLYEVRSFFEATWTDDPRYAERGEYYERRFATETRMMEAADLVITLSGPMRDEIVGRHGIPADKVRVVPNAVDLTRFVPRERDVTRRRELGLADTFTLGYVSNLSHPREGQEVLIEAVAKLRARGRAVTGLLVGDGHRRAELERLAQKLGVARFVRFTGNVPFETVAEYYAQIDLFVVPRVDDRAARMVSPMKPFEAMAMRVPLLVADLPALVEIIGTDQRGHSFRAGDPEALAAAAERLMDAEAERHRLVDEAARWVAAERSWSAVARAFGAAYDDLLARGGKAAAERLAGGVDGLESLPSIASSTPPAVDAEGTPAPPSADDGQATEGAPC</sequence>
<evidence type="ECO:0000256" key="1">
    <source>
        <dbReference type="ARBA" id="ARBA00022676"/>
    </source>
</evidence>
<evidence type="ECO:0000313" key="5">
    <source>
        <dbReference type="EMBL" id="REF36671.1"/>
    </source>
</evidence>
<organism evidence="5 6">
    <name type="scientific">Thermasporomyces composti</name>
    <dbReference type="NCBI Taxonomy" id="696763"/>
    <lineage>
        <taxon>Bacteria</taxon>
        <taxon>Bacillati</taxon>
        <taxon>Actinomycetota</taxon>
        <taxon>Actinomycetes</taxon>
        <taxon>Propionibacteriales</taxon>
        <taxon>Nocardioidaceae</taxon>
        <taxon>Thermasporomyces</taxon>
    </lineage>
</organism>
<keyword evidence="2 5" id="KW-0808">Transferase</keyword>
<reference evidence="5 6" key="1">
    <citation type="submission" date="2018-08" db="EMBL/GenBank/DDBJ databases">
        <title>Sequencing the genomes of 1000 actinobacteria strains.</title>
        <authorList>
            <person name="Klenk H.-P."/>
        </authorList>
    </citation>
    <scope>NUCLEOTIDE SEQUENCE [LARGE SCALE GENOMIC DNA]</scope>
    <source>
        <strain evidence="5 6">DSM 22891</strain>
    </source>
</reference>
<accession>A0A3D9VH86</accession>
<keyword evidence="6" id="KW-1185">Reference proteome</keyword>
<keyword evidence="1" id="KW-0328">Glycosyltransferase</keyword>
<comment type="caution">
    <text evidence="5">The sequence shown here is derived from an EMBL/GenBank/DDBJ whole genome shotgun (WGS) entry which is preliminary data.</text>
</comment>
<evidence type="ECO:0000313" key="6">
    <source>
        <dbReference type="Proteomes" id="UP000256485"/>
    </source>
</evidence>
<dbReference type="GO" id="GO:0016757">
    <property type="term" value="F:glycosyltransferase activity"/>
    <property type="evidence" value="ECO:0007669"/>
    <property type="project" value="UniProtKB-KW"/>
</dbReference>
<evidence type="ECO:0000259" key="4">
    <source>
        <dbReference type="Pfam" id="PF13439"/>
    </source>
</evidence>
<dbReference type="InterPro" id="IPR050194">
    <property type="entry name" value="Glycosyltransferase_grp1"/>
</dbReference>
<dbReference type="RefSeq" id="WP_115850270.1">
    <property type="nucleotide sequence ID" value="NZ_QTUC01000001.1"/>
</dbReference>
<dbReference type="SUPFAM" id="SSF53756">
    <property type="entry name" value="UDP-Glycosyltransferase/glycogen phosphorylase"/>
    <property type="match status" value="1"/>
</dbReference>
<dbReference type="PANTHER" id="PTHR45947">
    <property type="entry name" value="SULFOQUINOVOSYL TRANSFERASE SQD2"/>
    <property type="match status" value="1"/>
</dbReference>
<feature type="region of interest" description="Disordered" evidence="3">
    <location>
        <begin position="574"/>
        <end position="610"/>
    </location>
</feature>
<dbReference type="OrthoDB" id="509705at2"/>
<dbReference type="Pfam" id="PF13692">
    <property type="entry name" value="Glyco_trans_1_4"/>
    <property type="match status" value="1"/>
</dbReference>
<dbReference type="Gene3D" id="3.40.50.2000">
    <property type="entry name" value="Glycogen Phosphorylase B"/>
    <property type="match status" value="2"/>
</dbReference>
<gene>
    <name evidence="5" type="ORF">DFJ64_2091</name>
</gene>
<dbReference type="CDD" id="cd03794">
    <property type="entry name" value="GT4_WbuB-like"/>
    <property type="match status" value="1"/>
</dbReference>
<protein>
    <submittedName>
        <fullName evidence="5">Glycosyltransferase involved in cell wall biosynthesis</fullName>
    </submittedName>
</protein>
<dbReference type="EMBL" id="QTUC01000001">
    <property type="protein sequence ID" value="REF36671.1"/>
    <property type="molecule type" value="Genomic_DNA"/>
</dbReference>
<feature type="domain" description="Glycosyltransferase subfamily 4-like N-terminal" evidence="4">
    <location>
        <begin position="173"/>
        <end position="353"/>
    </location>
</feature>
<evidence type="ECO:0000256" key="3">
    <source>
        <dbReference type="SAM" id="MobiDB-lite"/>
    </source>
</evidence>
<proteinExistence type="predicted"/>
<dbReference type="InterPro" id="IPR028098">
    <property type="entry name" value="Glyco_trans_4-like_N"/>
</dbReference>
<evidence type="ECO:0000256" key="2">
    <source>
        <dbReference type="ARBA" id="ARBA00022679"/>
    </source>
</evidence>